<dbReference type="Pfam" id="PF12796">
    <property type="entry name" value="Ank_2"/>
    <property type="match status" value="1"/>
</dbReference>
<feature type="repeat" description="ANK" evidence="3">
    <location>
        <begin position="318"/>
        <end position="350"/>
    </location>
</feature>
<dbReference type="OrthoDB" id="341259at2759"/>
<dbReference type="InterPro" id="IPR036770">
    <property type="entry name" value="Ankyrin_rpt-contain_sf"/>
</dbReference>
<feature type="repeat" description="ANK" evidence="3">
    <location>
        <begin position="181"/>
        <end position="219"/>
    </location>
</feature>
<gene>
    <name evidence="5" type="ORF">B0I36DRAFT_148756</name>
</gene>
<feature type="repeat" description="ANK" evidence="3">
    <location>
        <begin position="220"/>
        <end position="252"/>
    </location>
</feature>
<dbReference type="Proteomes" id="UP000756346">
    <property type="component" value="Unassembled WGS sequence"/>
</dbReference>
<dbReference type="InterPro" id="IPR002110">
    <property type="entry name" value="Ankyrin_rpt"/>
</dbReference>
<dbReference type="InterPro" id="IPR050745">
    <property type="entry name" value="Multifunctional_regulatory"/>
</dbReference>
<reference evidence="5" key="1">
    <citation type="journal article" date="2021" name="Nat. Commun.">
        <title>Genetic determinants of endophytism in the Arabidopsis root mycobiome.</title>
        <authorList>
            <person name="Mesny F."/>
            <person name="Miyauchi S."/>
            <person name="Thiergart T."/>
            <person name="Pickel B."/>
            <person name="Atanasova L."/>
            <person name="Karlsson M."/>
            <person name="Huettel B."/>
            <person name="Barry K.W."/>
            <person name="Haridas S."/>
            <person name="Chen C."/>
            <person name="Bauer D."/>
            <person name="Andreopoulos W."/>
            <person name="Pangilinan J."/>
            <person name="LaButti K."/>
            <person name="Riley R."/>
            <person name="Lipzen A."/>
            <person name="Clum A."/>
            <person name="Drula E."/>
            <person name="Henrissat B."/>
            <person name="Kohler A."/>
            <person name="Grigoriev I.V."/>
            <person name="Martin F.M."/>
            <person name="Hacquard S."/>
        </authorList>
    </citation>
    <scope>NUCLEOTIDE SEQUENCE</scope>
    <source>
        <strain evidence="5">MPI-CAGE-CH-0230</strain>
    </source>
</reference>
<accession>A0A9P8XY31</accession>
<evidence type="ECO:0000256" key="2">
    <source>
        <dbReference type="ARBA" id="ARBA00023043"/>
    </source>
</evidence>
<protein>
    <submittedName>
        <fullName evidence="5">Ankyrin repeat-containing domain protein</fullName>
    </submittedName>
</protein>
<dbReference type="Gene3D" id="1.25.40.20">
    <property type="entry name" value="Ankyrin repeat-containing domain"/>
    <property type="match status" value="4"/>
</dbReference>
<feature type="repeat" description="ANK" evidence="3">
    <location>
        <begin position="286"/>
        <end position="318"/>
    </location>
</feature>
<dbReference type="GeneID" id="70178029"/>
<sequence>MASVVEMKSSDSMSVSTRASMTGALKSPVTTEIEINFPQLSDKSQVQQLLTKFRQKSGRSAKDELKSLRKLHEGIDRCDYKACHKALADKANPNAGLKPTSLTPIHRALDRAEKCIESDDKAAATEAIRIVSALVIAGSDLEVRDNEGRSPLIRVAKGEMTDDLASLMIDFGANVNAVDKQKNSALHYAAMSSALPEMRNTELVRILVTNGADISIKNDRGRTPLFTAVLFDHLERAEDLLEHGADVSTTDINDRTPLYTAVIQGYSRMIKLLCASGAYVDIKDKNGQTPLHYAISHGRSEVAETLLAAGADTNLVSKGETPLCRATSKCNLQIIDLLLRHGADVAVPSPNYGGALAIHLAAIGPSAEVLKRLLEAGSPSSAHDDSKRTPAEWAVEAGKHENARLLHAYAAG</sequence>
<evidence type="ECO:0000313" key="6">
    <source>
        <dbReference type="Proteomes" id="UP000756346"/>
    </source>
</evidence>
<proteinExistence type="predicted"/>
<dbReference type="SMART" id="SM00248">
    <property type="entry name" value="ANK"/>
    <property type="match status" value="8"/>
</dbReference>
<organism evidence="5 6">
    <name type="scientific">Microdochium trichocladiopsis</name>
    <dbReference type="NCBI Taxonomy" id="1682393"/>
    <lineage>
        <taxon>Eukaryota</taxon>
        <taxon>Fungi</taxon>
        <taxon>Dikarya</taxon>
        <taxon>Ascomycota</taxon>
        <taxon>Pezizomycotina</taxon>
        <taxon>Sordariomycetes</taxon>
        <taxon>Xylariomycetidae</taxon>
        <taxon>Xylariales</taxon>
        <taxon>Microdochiaceae</taxon>
        <taxon>Microdochium</taxon>
    </lineage>
</organism>
<dbReference type="PANTHER" id="PTHR24189:SF72">
    <property type="entry name" value="ANKYRIN REPEAT-CONTAINING DOMAIN-CONTAINING PROTEIN"/>
    <property type="match status" value="1"/>
</dbReference>
<feature type="compositionally biased region" description="Polar residues" evidence="4">
    <location>
        <begin position="10"/>
        <end position="20"/>
    </location>
</feature>
<dbReference type="EMBL" id="JAGTJQ010000008">
    <property type="protein sequence ID" value="KAH7025755.1"/>
    <property type="molecule type" value="Genomic_DNA"/>
</dbReference>
<name>A0A9P8XY31_9PEZI</name>
<dbReference type="PROSITE" id="PS50088">
    <property type="entry name" value="ANK_REPEAT"/>
    <property type="match status" value="7"/>
</dbReference>
<keyword evidence="1" id="KW-0677">Repeat</keyword>
<dbReference type="PRINTS" id="PR01415">
    <property type="entry name" value="ANKYRIN"/>
</dbReference>
<feature type="repeat" description="ANK" evidence="3">
    <location>
        <begin position="353"/>
        <end position="385"/>
    </location>
</feature>
<dbReference type="PROSITE" id="PS50297">
    <property type="entry name" value="ANK_REP_REGION"/>
    <property type="match status" value="5"/>
</dbReference>
<dbReference type="SUPFAM" id="SSF48403">
    <property type="entry name" value="Ankyrin repeat"/>
    <property type="match status" value="1"/>
</dbReference>
<feature type="region of interest" description="Disordered" evidence="4">
    <location>
        <begin position="1"/>
        <end position="23"/>
    </location>
</feature>
<evidence type="ECO:0000313" key="5">
    <source>
        <dbReference type="EMBL" id="KAH7025755.1"/>
    </source>
</evidence>
<evidence type="ECO:0000256" key="1">
    <source>
        <dbReference type="ARBA" id="ARBA00022737"/>
    </source>
</evidence>
<evidence type="ECO:0000256" key="4">
    <source>
        <dbReference type="SAM" id="MobiDB-lite"/>
    </source>
</evidence>
<dbReference type="AlphaFoldDB" id="A0A9P8XY31"/>
<feature type="repeat" description="ANK" evidence="3">
    <location>
        <begin position="147"/>
        <end position="180"/>
    </location>
</feature>
<comment type="caution">
    <text evidence="5">The sequence shown here is derived from an EMBL/GenBank/DDBJ whole genome shotgun (WGS) entry which is preliminary data.</text>
</comment>
<dbReference type="PANTHER" id="PTHR24189">
    <property type="entry name" value="MYOTROPHIN"/>
    <property type="match status" value="1"/>
</dbReference>
<keyword evidence="6" id="KW-1185">Reference proteome</keyword>
<feature type="repeat" description="ANK" evidence="3">
    <location>
        <begin position="253"/>
        <end position="285"/>
    </location>
</feature>
<dbReference type="RefSeq" id="XP_046008972.1">
    <property type="nucleotide sequence ID" value="XM_046148483.1"/>
</dbReference>
<dbReference type="Pfam" id="PF00023">
    <property type="entry name" value="Ank"/>
    <property type="match status" value="2"/>
</dbReference>
<evidence type="ECO:0000256" key="3">
    <source>
        <dbReference type="PROSITE-ProRule" id="PRU00023"/>
    </source>
</evidence>
<keyword evidence="2 3" id="KW-0040">ANK repeat</keyword>